<proteinExistence type="predicted"/>
<dbReference type="Gene3D" id="3.40.50.1000">
    <property type="entry name" value="HAD superfamily/HAD-like"/>
    <property type="match status" value="1"/>
</dbReference>
<dbReference type="InterPro" id="IPR036412">
    <property type="entry name" value="HAD-like_sf"/>
</dbReference>
<evidence type="ECO:0008006" key="4">
    <source>
        <dbReference type="Google" id="ProtNLM"/>
    </source>
</evidence>
<dbReference type="Proteomes" id="UP000221980">
    <property type="component" value="Unassembled WGS sequence"/>
</dbReference>
<sequence>MQALLLIDLDGTLLDTPHYEAWRNAAHQFGLKELTHEEYLANIAGRPRLEGASRLLELKKAGLLSEQDNLNSSSISILAEIKQAEFLRLSVYARLFDDALRLLKRVELSQQMVKFYTASQNASSLFDDMLRKEGISLNQQNVVRQEQNQTREKLFLSLIEEHSSMNVTLIDDSPHSVDVACNLGIRAYQIHRNELLPIATDQRAFIIPSLNDITIPIVDTI</sequence>
<dbReference type="RefSeq" id="WP_099115157.1">
    <property type="nucleotide sequence ID" value="NZ_CAWNQI010000049.1"/>
</dbReference>
<dbReference type="InterPro" id="IPR023214">
    <property type="entry name" value="HAD_sf"/>
</dbReference>
<evidence type="ECO:0000256" key="1">
    <source>
        <dbReference type="ARBA" id="ARBA00022723"/>
    </source>
</evidence>
<evidence type="ECO:0000313" key="2">
    <source>
        <dbReference type="EMBL" id="PHM47436.1"/>
    </source>
</evidence>
<dbReference type="GO" id="GO:0046872">
    <property type="term" value="F:metal ion binding"/>
    <property type="evidence" value="ECO:0007669"/>
    <property type="project" value="UniProtKB-KW"/>
</dbReference>
<name>A0A2D0JM91_9GAMM</name>
<dbReference type="InterPro" id="IPR023198">
    <property type="entry name" value="PGP-like_dom2"/>
</dbReference>
<protein>
    <recommendedName>
        <fullName evidence="4">Hydrolase</fullName>
    </recommendedName>
</protein>
<dbReference type="OrthoDB" id="6466229at2"/>
<keyword evidence="3" id="KW-1185">Reference proteome</keyword>
<dbReference type="Gene3D" id="1.10.150.240">
    <property type="entry name" value="Putative phosphatase, domain 2"/>
    <property type="match status" value="1"/>
</dbReference>
<evidence type="ECO:0000313" key="3">
    <source>
        <dbReference type="Proteomes" id="UP000221980"/>
    </source>
</evidence>
<gene>
    <name evidence="2" type="ORF">Xmir_03177</name>
</gene>
<accession>A0A2D0JM91</accession>
<reference evidence="2 3" key="1">
    <citation type="journal article" date="2017" name="Nat. Microbiol.">
        <title>Natural product diversity associated with the nematode symbionts Photorhabdus and Xenorhabdus.</title>
        <authorList>
            <person name="Tobias N.J."/>
            <person name="Wolff H."/>
            <person name="Djahanschiri B."/>
            <person name="Grundmann F."/>
            <person name="Kronenwerth M."/>
            <person name="Shi Y.M."/>
            <person name="Simonyi S."/>
            <person name="Grun P."/>
            <person name="Shapiro-Ilan D."/>
            <person name="Pidot S.J."/>
            <person name="Stinear T.P."/>
            <person name="Ebersberger I."/>
            <person name="Bode H.B."/>
        </authorList>
    </citation>
    <scope>NUCLEOTIDE SEQUENCE [LARGE SCALE GENOMIC DNA]</scope>
    <source>
        <strain evidence="2 3">DSM 17902</strain>
    </source>
</reference>
<comment type="caution">
    <text evidence="2">The sequence shown here is derived from an EMBL/GenBank/DDBJ whole genome shotgun (WGS) entry which is preliminary data.</text>
</comment>
<keyword evidence="1" id="KW-0479">Metal-binding</keyword>
<organism evidence="2 3">
    <name type="scientific">Xenorhabdus miraniensis</name>
    <dbReference type="NCBI Taxonomy" id="351674"/>
    <lineage>
        <taxon>Bacteria</taxon>
        <taxon>Pseudomonadati</taxon>
        <taxon>Pseudomonadota</taxon>
        <taxon>Gammaproteobacteria</taxon>
        <taxon>Enterobacterales</taxon>
        <taxon>Morganellaceae</taxon>
        <taxon>Xenorhabdus</taxon>
    </lineage>
</organism>
<dbReference type="SUPFAM" id="SSF56784">
    <property type="entry name" value="HAD-like"/>
    <property type="match status" value="1"/>
</dbReference>
<dbReference type="AlphaFoldDB" id="A0A2D0JM91"/>
<dbReference type="EMBL" id="NITZ01000018">
    <property type="protein sequence ID" value="PHM47436.1"/>
    <property type="molecule type" value="Genomic_DNA"/>
</dbReference>